<dbReference type="EMBL" id="IACK01015616">
    <property type="protein sequence ID" value="LAA69360.1"/>
    <property type="molecule type" value="Transcribed_RNA"/>
</dbReference>
<reference evidence="1" key="1">
    <citation type="submission" date="2017-07" db="EMBL/GenBank/DDBJ databases">
        <authorList>
            <person name="Mikheyev A."/>
            <person name="Grau M."/>
        </authorList>
    </citation>
    <scope>NUCLEOTIDE SEQUENCE</scope>
    <source>
        <tissue evidence="1">Venom_gland</tissue>
    </source>
</reference>
<dbReference type="AlphaFoldDB" id="A0A2D4HBM8"/>
<sequence length="148" mass="16933">MPLNKISVSSTILISNSASWPHVDFRIHSGYKVIQYLRSVLLCQDFNGASFSNNRLNAQHEYSSNLIKASCDYIWSLHQVRTTKLHEMLRQLEVKGQTSIKQDTSLRSILDYLPALCLEEYLSDQNQRRKISCSSGDEGTFCDFPDLL</sequence>
<reference evidence="1" key="2">
    <citation type="submission" date="2017-11" db="EMBL/GenBank/DDBJ databases">
        <title>Coralsnake Venomics: Analyses of Venom Gland Transcriptomes and Proteomes of Six Brazilian Taxa.</title>
        <authorList>
            <person name="Aird S.D."/>
            <person name="Jorge da Silva N."/>
            <person name="Qiu L."/>
            <person name="Villar-Briones A."/>
            <person name="Aparecida-Saddi V."/>
            <person name="Campos-Telles M.P."/>
            <person name="Grau M."/>
            <person name="Mikheyev A.S."/>
        </authorList>
    </citation>
    <scope>NUCLEOTIDE SEQUENCE</scope>
    <source>
        <tissue evidence="1">Venom_gland</tissue>
    </source>
</reference>
<protein>
    <submittedName>
        <fullName evidence="1">Uncharacterized protein</fullName>
    </submittedName>
</protein>
<proteinExistence type="predicted"/>
<name>A0A2D4HBM8_MICLE</name>
<organism evidence="1">
    <name type="scientific">Micrurus lemniscatus lemniscatus</name>
    <dbReference type="NCBI Taxonomy" id="129467"/>
    <lineage>
        <taxon>Eukaryota</taxon>
        <taxon>Metazoa</taxon>
        <taxon>Chordata</taxon>
        <taxon>Craniata</taxon>
        <taxon>Vertebrata</taxon>
        <taxon>Euteleostomi</taxon>
        <taxon>Lepidosauria</taxon>
        <taxon>Squamata</taxon>
        <taxon>Bifurcata</taxon>
        <taxon>Unidentata</taxon>
        <taxon>Episquamata</taxon>
        <taxon>Toxicofera</taxon>
        <taxon>Serpentes</taxon>
        <taxon>Colubroidea</taxon>
        <taxon>Elapidae</taxon>
        <taxon>Elapinae</taxon>
        <taxon>Micrurus</taxon>
    </lineage>
</organism>
<evidence type="ECO:0000313" key="1">
    <source>
        <dbReference type="EMBL" id="LAA69360.1"/>
    </source>
</evidence>
<accession>A0A2D4HBM8</accession>